<feature type="region of interest" description="Disordered" evidence="1">
    <location>
        <begin position="327"/>
        <end position="349"/>
    </location>
</feature>
<name>E3NJ78_CAERE</name>
<protein>
    <submittedName>
        <fullName evidence="2">Uncharacterized protein</fullName>
    </submittedName>
</protein>
<feature type="compositionally biased region" description="Basic and acidic residues" evidence="1">
    <location>
        <begin position="336"/>
        <end position="349"/>
    </location>
</feature>
<sequence>MSFSLSRPSLTLATLPFLPATHIIDYLDIDSLYCLAGTARVFKEFIQDMKIRTGGYNISIQKGQYEISLPEVNYSYYHYEGDAGYLVDLMNQDLKDFMRLFPGYIDCLQVDPNLVRHFHLFNQACTVLSVGGQPFQYHGQKVDSCTPEQLEVLLNFVNFQKGLALNGPKPLITENEKIFNIDWLQIRNATWITSEFLKKLKNKIVFLMDTEELTEEHINQYIRGGSIDNQYLQVIGFSRETFWNKEAILNGLGTVRAVDQIYKVADFDKRITTEMFLPKVSNNRDIKIEDSFDFTTNDGTKVSIDISRRTVRVYIWNQNQYQDKEKIQKVTKKRRHTEDINGPDAKKSC</sequence>
<accession>E3NJ78</accession>
<evidence type="ECO:0000256" key="1">
    <source>
        <dbReference type="SAM" id="MobiDB-lite"/>
    </source>
</evidence>
<reference evidence="2" key="1">
    <citation type="submission" date="2007-07" db="EMBL/GenBank/DDBJ databases">
        <title>PCAP assembly of the Caenorhabditis remanei genome.</title>
        <authorList>
            <consortium name="The Caenorhabditis remanei Sequencing Consortium"/>
            <person name="Wilson R.K."/>
        </authorList>
    </citation>
    <scope>NUCLEOTIDE SEQUENCE [LARGE SCALE GENOMIC DNA]</scope>
    <source>
        <strain evidence="2">PB4641</strain>
    </source>
</reference>
<dbReference type="HOGENOM" id="CLU_069902_0_0_1"/>
<gene>
    <name evidence="2" type="ORF">CRE_09846</name>
</gene>
<dbReference type="PANTHER" id="PTHR21503:SF54">
    <property type="entry name" value="F-BOX DOMAIN-CONTAINING PROTEIN"/>
    <property type="match status" value="1"/>
</dbReference>
<dbReference type="eggNOG" id="ENOG502TIZU">
    <property type="taxonomic scope" value="Eukaryota"/>
</dbReference>
<proteinExistence type="predicted"/>
<dbReference type="AlphaFoldDB" id="E3NJ78"/>
<evidence type="ECO:0000313" key="3">
    <source>
        <dbReference type="Proteomes" id="UP000008281"/>
    </source>
</evidence>
<dbReference type="OrthoDB" id="5882765at2759"/>
<dbReference type="EMBL" id="DS268729">
    <property type="protein sequence ID" value="EFP00529.1"/>
    <property type="molecule type" value="Genomic_DNA"/>
</dbReference>
<dbReference type="FunCoup" id="E3NJ78">
    <property type="interactions" value="1811"/>
</dbReference>
<dbReference type="PANTHER" id="PTHR21503">
    <property type="entry name" value="F-BOX-CONTAINING HYPOTHETICAL PROTEIN C.ELEGANS"/>
    <property type="match status" value="1"/>
</dbReference>
<evidence type="ECO:0000313" key="2">
    <source>
        <dbReference type="EMBL" id="EFP00529.1"/>
    </source>
</evidence>
<organism evidence="3">
    <name type="scientific">Caenorhabditis remanei</name>
    <name type="common">Caenorhabditis vulgaris</name>
    <dbReference type="NCBI Taxonomy" id="31234"/>
    <lineage>
        <taxon>Eukaryota</taxon>
        <taxon>Metazoa</taxon>
        <taxon>Ecdysozoa</taxon>
        <taxon>Nematoda</taxon>
        <taxon>Chromadorea</taxon>
        <taxon>Rhabditida</taxon>
        <taxon>Rhabditina</taxon>
        <taxon>Rhabditomorpha</taxon>
        <taxon>Rhabditoidea</taxon>
        <taxon>Rhabditidae</taxon>
        <taxon>Peloderinae</taxon>
        <taxon>Caenorhabditis</taxon>
    </lineage>
</organism>
<dbReference type="Proteomes" id="UP000008281">
    <property type="component" value="Unassembled WGS sequence"/>
</dbReference>
<keyword evidence="3" id="KW-1185">Reference proteome</keyword>